<feature type="region of interest" description="Disordered" evidence="1">
    <location>
        <begin position="1"/>
        <end position="32"/>
    </location>
</feature>
<dbReference type="InterPro" id="IPR036915">
    <property type="entry name" value="Cyclin-like_sf"/>
</dbReference>
<accession>A0ABD3MAY7</accession>
<feature type="region of interest" description="Disordered" evidence="1">
    <location>
        <begin position="249"/>
        <end position="329"/>
    </location>
</feature>
<dbReference type="SUPFAM" id="SSF51045">
    <property type="entry name" value="WW domain"/>
    <property type="match status" value="1"/>
</dbReference>
<dbReference type="Gene3D" id="1.10.472.10">
    <property type="entry name" value="Cyclin-like"/>
    <property type="match status" value="1"/>
</dbReference>
<proteinExistence type="predicted"/>
<dbReference type="InterPro" id="IPR001202">
    <property type="entry name" value="WW_dom"/>
</dbReference>
<dbReference type="Pfam" id="PF00397">
    <property type="entry name" value="WW"/>
    <property type="match status" value="1"/>
</dbReference>
<dbReference type="AlphaFoldDB" id="A0ABD3MAY7"/>
<protein>
    <recommendedName>
        <fullName evidence="2">WW domain-containing protein</fullName>
    </recommendedName>
</protein>
<comment type="caution">
    <text evidence="3">The sequence shown here is derived from an EMBL/GenBank/DDBJ whole genome shotgun (WGS) entry which is preliminary data.</text>
</comment>
<dbReference type="PROSITE" id="PS50020">
    <property type="entry name" value="WW_DOMAIN_2"/>
    <property type="match status" value="1"/>
</dbReference>
<feature type="compositionally biased region" description="Low complexity" evidence="1">
    <location>
        <begin position="250"/>
        <end position="269"/>
    </location>
</feature>
<feature type="region of interest" description="Disordered" evidence="1">
    <location>
        <begin position="493"/>
        <end position="537"/>
    </location>
</feature>
<feature type="compositionally biased region" description="Polar residues" evidence="1">
    <location>
        <begin position="289"/>
        <end position="304"/>
    </location>
</feature>
<dbReference type="CDD" id="cd00201">
    <property type="entry name" value="WW"/>
    <property type="match status" value="1"/>
</dbReference>
<keyword evidence="4" id="KW-1185">Reference proteome</keyword>
<feature type="region of interest" description="Disordered" evidence="1">
    <location>
        <begin position="367"/>
        <end position="401"/>
    </location>
</feature>
<evidence type="ECO:0000313" key="3">
    <source>
        <dbReference type="EMBL" id="KAL3759779.1"/>
    </source>
</evidence>
<feature type="compositionally biased region" description="Low complexity" evidence="1">
    <location>
        <begin position="17"/>
        <end position="32"/>
    </location>
</feature>
<dbReference type="Proteomes" id="UP001530293">
    <property type="component" value="Unassembled WGS sequence"/>
</dbReference>
<feature type="region of interest" description="Disordered" evidence="1">
    <location>
        <begin position="69"/>
        <end position="96"/>
    </location>
</feature>
<dbReference type="CDD" id="cd20540">
    <property type="entry name" value="CYCLIN_CCNY_like"/>
    <property type="match status" value="1"/>
</dbReference>
<sequence length="860" mass="93418">MEMPFISPAKRHHSQISTPSSSSASSPLSAATTVNSIDDSHHQGRLLQPQQQHSNPLEHFMQFFGSTFRSSSLQPSNDKKLQQQQQQQASHQYRAPVQSIAVRPSIRPSAVVHSNNNNMKQQIGHQQHHLLAAASSSSRSSSSTAMTMTDYDAMLAGTLASSSAASSESVTFPEPTPSSAWRVALCPRTNQPYYWNTVTRESRWKKPLELASAEEVESIRNKERKQREFFECMEQNILRRLMEQGGDGGYSSTIVSSSGGSATTSSSSSKEIDQCWMQPTATTNTTATVSPMKSNDGINGNSNDWIAGWITPNSETEGGGGCGGGSTSPSGSLISIQTLSEFGSFDKCSSNSLDDSLDWSNLGSLGSESCEEEHGDEVHPLPTSGKPSKLERIKSSSSKPVIDKPSLIRTISKMENDMLVARQLNPNLRIKVNKVNSSSVTPNEWDCLDSPRTVSETEETKKLKRDDMNEPLSPTTETCDILSSLRLTQDSEGMNICLDESVPTSPLTPNDTDDDDDAVTPSQVRSSMGSPDGRVCATTSDAVPATTAYATVAKPSLTKRNTCGTIYLGSTLSAPDKEALIKCVCGVFRAHLLQAKPSNATPSLGNTNEYDVFRDRRSTGDYRHLDTTSIPSLATITDYFRSIFLRSQMEVECIIISLIYIERVIKLTNAKLAPQPANWRSVLFSCMVLASKVWDDLSMWNCDFSKIVPSGVTFSLARTNELEIALLRALKYKVKVNSSEYAKYYFLLRGMLCKSGLANDDLTRLEALDVKGALHLLDSTRGGSGGVATGASFESNGGSVGSSVAKALMKKRCKSYGVVERGSMTRSTGEDGSCESGSKSPPCINSYSTKVSLEQIVQMR</sequence>
<dbReference type="EMBL" id="JALLBG020000196">
    <property type="protein sequence ID" value="KAL3759779.1"/>
    <property type="molecule type" value="Genomic_DNA"/>
</dbReference>
<reference evidence="3 4" key="1">
    <citation type="submission" date="2024-10" db="EMBL/GenBank/DDBJ databases">
        <title>Updated reference genomes for cyclostephanoid diatoms.</title>
        <authorList>
            <person name="Roberts W.R."/>
            <person name="Alverson A.J."/>
        </authorList>
    </citation>
    <scope>NUCLEOTIDE SEQUENCE [LARGE SCALE GENOMIC DNA]</scope>
    <source>
        <strain evidence="3 4">AJA232-27</strain>
    </source>
</reference>
<gene>
    <name evidence="3" type="ORF">ACHAWU_007523</name>
</gene>
<dbReference type="PROSITE" id="PS01159">
    <property type="entry name" value="WW_DOMAIN_1"/>
    <property type="match status" value="1"/>
</dbReference>
<dbReference type="PANTHER" id="PTHR14248">
    <property type="entry name" value="CYCLIN Y, ISOFORM A"/>
    <property type="match status" value="1"/>
</dbReference>
<feature type="domain" description="WW" evidence="2">
    <location>
        <begin position="175"/>
        <end position="209"/>
    </location>
</feature>
<evidence type="ECO:0000313" key="4">
    <source>
        <dbReference type="Proteomes" id="UP001530293"/>
    </source>
</evidence>
<dbReference type="InterPro" id="IPR036020">
    <property type="entry name" value="WW_dom_sf"/>
</dbReference>
<dbReference type="SMART" id="SM00456">
    <property type="entry name" value="WW"/>
    <property type="match status" value="1"/>
</dbReference>
<name>A0ABD3MAY7_9STRA</name>
<feature type="compositionally biased region" description="Basic and acidic residues" evidence="1">
    <location>
        <begin position="458"/>
        <end position="468"/>
    </location>
</feature>
<dbReference type="Pfam" id="PF08613">
    <property type="entry name" value="Cyclin"/>
    <property type="match status" value="1"/>
</dbReference>
<feature type="compositionally biased region" description="Gly residues" evidence="1">
    <location>
        <begin position="317"/>
        <end position="326"/>
    </location>
</feature>
<dbReference type="Gene3D" id="2.20.70.10">
    <property type="match status" value="1"/>
</dbReference>
<feature type="region of interest" description="Disordered" evidence="1">
    <location>
        <begin position="440"/>
        <end position="477"/>
    </location>
</feature>
<dbReference type="SUPFAM" id="SSF47954">
    <property type="entry name" value="Cyclin-like"/>
    <property type="match status" value="1"/>
</dbReference>
<evidence type="ECO:0000259" key="2">
    <source>
        <dbReference type="PROSITE" id="PS50020"/>
    </source>
</evidence>
<evidence type="ECO:0000256" key="1">
    <source>
        <dbReference type="SAM" id="MobiDB-lite"/>
    </source>
</evidence>
<dbReference type="InterPro" id="IPR013922">
    <property type="entry name" value="Cyclin_PHO80-like"/>
</dbReference>
<organism evidence="3 4">
    <name type="scientific">Discostella pseudostelligera</name>
    <dbReference type="NCBI Taxonomy" id="259834"/>
    <lineage>
        <taxon>Eukaryota</taxon>
        <taxon>Sar</taxon>
        <taxon>Stramenopiles</taxon>
        <taxon>Ochrophyta</taxon>
        <taxon>Bacillariophyta</taxon>
        <taxon>Coscinodiscophyceae</taxon>
        <taxon>Thalassiosirophycidae</taxon>
        <taxon>Stephanodiscales</taxon>
        <taxon>Stephanodiscaceae</taxon>
        <taxon>Discostella</taxon>
    </lineage>
</organism>